<dbReference type="PROSITE" id="PS00018">
    <property type="entry name" value="EF_HAND_1"/>
    <property type="match status" value="1"/>
</dbReference>
<protein>
    <submittedName>
        <fullName evidence="4">Caspase domain-containing protein</fullName>
    </submittedName>
</protein>
<accession>A0A221KAU8</accession>
<evidence type="ECO:0000259" key="2">
    <source>
        <dbReference type="Pfam" id="PF00656"/>
    </source>
</evidence>
<sequence length="474" mass="49584">MIPSRSFALRPLAAAVFAGACLGVGGTVHAANHALIMWIGDYGNPRANLPGIDLDAAMARKIARTMGVPDANIREISNATLTKSNVSTEFSQLAGRIAPGDNVFLYYSGHGGQIEGRGGARCTEGLITRDPMLYEDSLMEEQLNRLATKAGQVVFMNDSCFSGGAATKALRSTDSVPKYFPDTDKVGAGISDNYRCGNAVNKMGRNLEVIGAKQDAPRVLYVAAASATEVAGATNEGSVATLAWSSCLGSQADTDRSGSINGEELRQCAQSYINRRGGRAQTVTLQGNPKLPVIFPSVAEASGATTGGNSAAAQQDVDPVSTLRDLRAAGSSSYKVSIKGNTSLAIGKDFLDFSVTTNRPGYLYVLHVGSDGKTFDLLFPNQIDEDNRIAAGTIKLPRSSWRVRAAGPAGTSHILAIVSPTKKEIGKGMNFSQTFPTAKATAGNARTLVVEASDGQGSGHAAFGASDVLVIQER</sequence>
<keyword evidence="1" id="KW-0732">Signal</keyword>
<dbReference type="Gene3D" id="3.40.50.1460">
    <property type="match status" value="1"/>
</dbReference>
<dbReference type="KEGG" id="vff:VITFI_CDS0359"/>
<feature type="chain" id="PRO_5013233989" evidence="1">
    <location>
        <begin position="31"/>
        <end position="474"/>
    </location>
</feature>
<dbReference type="GO" id="GO:0004197">
    <property type="term" value="F:cysteine-type endopeptidase activity"/>
    <property type="evidence" value="ECO:0007669"/>
    <property type="project" value="InterPro"/>
</dbReference>
<dbReference type="InterPro" id="IPR018247">
    <property type="entry name" value="EF_Hand_1_Ca_BS"/>
</dbReference>
<keyword evidence="5" id="KW-1185">Reference proteome</keyword>
<dbReference type="Pfam" id="PF00656">
    <property type="entry name" value="Peptidase_C14"/>
    <property type="match status" value="1"/>
</dbReference>
<dbReference type="Proteomes" id="UP000199729">
    <property type="component" value="Chromosome"/>
</dbReference>
<evidence type="ECO:0000259" key="3">
    <source>
        <dbReference type="Pfam" id="PF14326"/>
    </source>
</evidence>
<organism evidence="4 5">
    <name type="scientific">Vitreoscilla filiformis</name>
    <dbReference type="NCBI Taxonomy" id="63"/>
    <lineage>
        <taxon>Bacteria</taxon>
        <taxon>Pseudomonadati</taxon>
        <taxon>Pseudomonadota</taxon>
        <taxon>Betaproteobacteria</taxon>
        <taxon>Neisseriales</taxon>
        <taxon>Neisseriaceae</taxon>
        <taxon>Vitreoscilla</taxon>
    </lineage>
</organism>
<dbReference type="InterPro" id="IPR025493">
    <property type="entry name" value="DUF4384"/>
</dbReference>
<dbReference type="InterPro" id="IPR011600">
    <property type="entry name" value="Pept_C14_caspase"/>
</dbReference>
<dbReference type="PROSITE" id="PS51257">
    <property type="entry name" value="PROKAR_LIPOPROTEIN"/>
    <property type="match status" value="1"/>
</dbReference>
<gene>
    <name evidence="4" type="ORF">VITFI_CDS0359</name>
</gene>
<evidence type="ECO:0000313" key="5">
    <source>
        <dbReference type="Proteomes" id="UP000199729"/>
    </source>
</evidence>
<dbReference type="EMBL" id="CP022423">
    <property type="protein sequence ID" value="ASM76138.1"/>
    <property type="molecule type" value="Genomic_DNA"/>
</dbReference>
<feature type="signal peptide" evidence="1">
    <location>
        <begin position="1"/>
        <end position="30"/>
    </location>
</feature>
<evidence type="ECO:0000313" key="4">
    <source>
        <dbReference type="EMBL" id="ASM76138.1"/>
    </source>
</evidence>
<proteinExistence type="predicted"/>
<feature type="domain" description="DUF4384" evidence="3">
    <location>
        <begin position="347"/>
        <end position="421"/>
    </location>
</feature>
<dbReference type="AlphaFoldDB" id="A0A221KAU8"/>
<dbReference type="GO" id="GO:0006508">
    <property type="term" value="P:proteolysis"/>
    <property type="evidence" value="ECO:0007669"/>
    <property type="project" value="InterPro"/>
</dbReference>
<name>A0A221KAU8_VITFI</name>
<dbReference type="OrthoDB" id="9801841at2"/>
<reference evidence="4 5" key="1">
    <citation type="submission" date="2017-07" db="EMBL/GenBank/DDBJ databases">
        <title>Complete Genome Sequence of the cosmetic ferment Vitreoscilla filiformis (ATCC15551).</title>
        <authorList>
            <person name="Contreras S."/>
            <person name="Sagory-Zalkind P."/>
            <person name="Blanquart H."/>
            <person name="Iltis A."/>
            <person name="Morand S.C."/>
        </authorList>
    </citation>
    <scope>NUCLEOTIDE SEQUENCE [LARGE SCALE GENOMIC DNA]</scope>
    <source>
        <strain evidence="4 5">ATCC 15551</strain>
    </source>
</reference>
<feature type="domain" description="Peptidase C14 caspase" evidence="2">
    <location>
        <begin position="32"/>
        <end position="252"/>
    </location>
</feature>
<dbReference type="RefSeq" id="WP_089415548.1">
    <property type="nucleotide sequence ID" value="NZ_CP022423.1"/>
</dbReference>
<dbReference type="Pfam" id="PF14326">
    <property type="entry name" value="DUF4384"/>
    <property type="match status" value="1"/>
</dbReference>
<evidence type="ECO:0000256" key="1">
    <source>
        <dbReference type="SAM" id="SignalP"/>
    </source>
</evidence>